<feature type="domain" description="Heparan-alpha-glucosaminide N-acetyltransferase catalytic" evidence="3">
    <location>
        <begin position="35"/>
        <end position="242"/>
    </location>
</feature>
<feature type="transmembrane region" description="Helical" evidence="2">
    <location>
        <begin position="104"/>
        <end position="126"/>
    </location>
</feature>
<accession>A0ABP4P258</accession>
<evidence type="ECO:0000259" key="3">
    <source>
        <dbReference type="Pfam" id="PF07786"/>
    </source>
</evidence>
<gene>
    <name evidence="4" type="ORF">GCM10009827_112900</name>
</gene>
<feature type="transmembrane region" description="Helical" evidence="2">
    <location>
        <begin position="206"/>
        <end position="223"/>
    </location>
</feature>
<evidence type="ECO:0000256" key="2">
    <source>
        <dbReference type="SAM" id="Phobius"/>
    </source>
</evidence>
<evidence type="ECO:0000313" key="5">
    <source>
        <dbReference type="Proteomes" id="UP001501470"/>
    </source>
</evidence>
<keyword evidence="2" id="KW-1133">Transmembrane helix</keyword>
<feature type="region of interest" description="Disordered" evidence="1">
    <location>
        <begin position="455"/>
        <end position="545"/>
    </location>
</feature>
<keyword evidence="2" id="KW-0472">Membrane</keyword>
<dbReference type="Proteomes" id="UP001501470">
    <property type="component" value="Unassembled WGS sequence"/>
</dbReference>
<organism evidence="4 5">
    <name type="scientific">Dactylosporangium maewongense</name>
    <dbReference type="NCBI Taxonomy" id="634393"/>
    <lineage>
        <taxon>Bacteria</taxon>
        <taxon>Bacillati</taxon>
        <taxon>Actinomycetota</taxon>
        <taxon>Actinomycetes</taxon>
        <taxon>Micromonosporales</taxon>
        <taxon>Micromonosporaceae</taxon>
        <taxon>Dactylosporangium</taxon>
    </lineage>
</organism>
<dbReference type="InterPro" id="IPR012429">
    <property type="entry name" value="HGSNAT_cat"/>
</dbReference>
<sequence>MTAVQRGAGDSTARPGDLAASAPPARAAAPRTRQRLIGIDAARGVALLGMITLHALWEADAAGNPTWSDRAFSGRAAAAFALLAGVGIAFVSGRRRVPAADRPAVAAGMAARAVAIGVVGFLVCAADTTLKAVILPYLAVVFLLAIPLVFLRTWTVAVVGLLLATAGPVGNYFLLPRLPEPELGNPSFIRLVQDPIGMLTELTFTGFYPSPTWLAYVCVGIVIGRQDLSRRRFAALLLAVGTVVAVAAHTASTLLLHRYGGLAHIWAAQPRSDLTVAQTTDLLKFGGNGNVPSSTWWWLAVDTAHTGTPPEMFGAAGCAVAVLGLMLLAAHVTHRVWGPVCTVILVSLASAGSMTLTFYSAHILFINSDFDTYSAGNGCLVQIVGALLIGLAVRGTVGRGPLEAAVAALATRARRLTTSRGAVRAVTTITATATIPVQASPAPVSAVPAASAPALAPAPAKSPESLTDSTTASAAQAPAATASEGSGSGGPAPDGSASGGSGAGGPGSGGPVPRRAPRRPRGPGDGRRRTVRRRAQPGAGQGGGR</sequence>
<feature type="compositionally biased region" description="Low complexity" evidence="1">
    <location>
        <begin position="19"/>
        <end position="29"/>
    </location>
</feature>
<feature type="transmembrane region" description="Helical" evidence="2">
    <location>
        <begin position="156"/>
        <end position="175"/>
    </location>
</feature>
<dbReference type="EMBL" id="BAAAQD010000048">
    <property type="protein sequence ID" value="GAA1572309.1"/>
    <property type="molecule type" value="Genomic_DNA"/>
</dbReference>
<dbReference type="Pfam" id="PF07786">
    <property type="entry name" value="HGSNAT_cat"/>
    <property type="match status" value="1"/>
</dbReference>
<evidence type="ECO:0000256" key="1">
    <source>
        <dbReference type="SAM" id="MobiDB-lite"/>
    </source>
</evidence>
<evidence type="ECO:0000313" key="4">
    <source>
        <dbReference type="EMBL" id="GAA1572309.1"/>
    </source>
</evidence>
<feature type="compositionally biased region" description="Gly residues" evidence="1">
    <location>
        <begin position="486"/>
        <end position="510"/>
    </location>
</feature>
<comment type="caution">
    <text evidence="4">The sequence shown here is derived from an EMBL/GenBank/DDBJ whole genome shotgun (WGS) entry which is preliminary data.</text>
</comment>
<keyword evidence="5" id="KW-1185">Reference proteome</keyword>
<feature type="transmembrane region" description="Helical" evidence="2">
    <location>
        <begin position="373"/>
        <end position="393"/>
    </location>
</feature>
<feature type="transmembrane region" description="Helical" evidence="2">
    <location>
        <begin position="337"/>
        <end position="361"/>
    </location>
</feature>
<name>A0ABP4P258_9ACTN</name>
<reference evidence="5" key="1">
    <citation type="journal article" date="2019" name="Int. J. Syst. Evol. Microbiol.">
        <title>The Global Catalogue of Microorganisms (GCM) 10K type strain sequencing project: providing services to taxonomists for standard genome sequencing and annotation.</title>
        <authorList>
            <consortium name="The Broad Institute Genomics Platform"/>
            <consortium name="The Broad Institute Genome Sequencing Center for Infectious Disease"/>
            <person name="Wu L."/>
            <person name="Ma J."/>
        </authorList>
    </citation>
    <scope>NUCLEOTIDE SEQUENCE [LARGE SCALE GENOMIC DNA]</scope>
    <source>
        <strain evidence="5">JCM 15933</strain>
    </source>
</reference>
<protein>
    <recommendedName>
        <fullName evidence="3">Heparan-alpha-glucosaminide N-acetyltransferase catalytic domain-containing protein</fullName>
    </recommendedName>
</protein>
<feature type="transmembrane region" description="Helical" evidence="2">
    <location>
        <begin position="36"/>
        <end position="57"/>
    </location>
</feature>
<keyword evidence="2" id="KW-0812">Transmembrane</keyword>
<proteinExistence type="predicted"/>
<feature type="transmembrane region" description="Helical" evidence="2">
    <location>
        <begin position="72"/>
        <end position="92"/>
    </location>
</feature>
<dbReference type="RefSeq" id="WP_344514632.1">
    <property type="nucleotide sequence ID" value="NZ_BAAAQD010000048.1"/>
</dbReference>
<feature type="transmembrane region" description="Helical" evidence="2">
    <location>
        <begin position="132"/>
        <end position="151"/>
    </location>
</feature>
<feature type="compositionally biased region" description="Low complexity" evidence="1">
    <location>
        <begin position="455"/>
        <end position="485"/>
    </location>
</feature>
<feature type="transmembrane region" description="Helical" evidence="2">
    <location>
        <begin position="235"/>
        <end position="256"/>
    </location>
</feature>
<feature type="region of interest" description="Disordered" evidence="1">
    <location>
        <begin position="1"/>
        <end position="29"/>
    </location>
</feature>
<feature type="transmembrane region" description="Helical" evidence="2">
    <location>
        <begin position="312"/>
        <end position="330"/>
    </location>
</feature>